<evidence type="ECO:0000313" key="15">
    <source>
        <dbReference type="Proteomes" id="UP000230750"/>
    </source>
</evidence>
<evidence type="ECO:0000256" key="2">
    <source>
        <dbReference type="ARBA" id="ARBA00006734"/>
    </source>
</evidence>
<dbReference type="InterPro" id="IPR002088">
    <property type="entry name" value="Prenyl_trans_a"/>
</dbReference>
<keyword evidence="7" id="KW-0677">Repeat</keyword>
<evidence type="ECO:0000256" key="11">
    <source>
        <dbReference type="ARBA" id="ARBA00042436"/>
    </source>
</evidence>
<sequence>MKQCYVNEQLQGQPRKPPNITFINKMAADDDVESSSEELCLFYKDREEWKDVTPVPQDDGPHAVVRIAYSERFQDVYNYFRAVLKSNEMSERAFELTTEAAELNPANYTVWHYRREILKALNKDLKQELEYISEVIQDHPKNYQVWHHRRVLVEWLNTESNELEFTALILKIDAKNYHAWSHRQWVIQTFNLWENELAYVDTLLQDDLRNNSAWNQRFFVVSNNTDCDDATVEREVTYTKEIILKAPNNESSWNYLKGIVSTKETIFNYPGLDEFCQTMYDKQLKSPYLLAFMVDMCEDKLEAGVDKETTLSKATELCTLLADTIDTIRKKYWDYIKKRLVSRFSEN</sequence>
<dbReference type="GO" id="GO:0005965">
    <property type="term" value="C:protein farnesyltransferase complex"/>
    <property type="evidence" value="ECO:0007669"/>
    <property type="project" value="TreeGrafter"/>
</dbReference>
<keyword evidence="15" id="KW-1185">Reference proteome</keyword>
<dbReference type="EC" id="2.5.1.58" evidence="4"/>
<dbReference type="PANTHER" id="PTHR11129">
    <property type="entry name" value="PROTEIN FARNESYLTRANSFERASE ALPHA SUBUNIT/RAB GERANYLGERANYL TRANSFERASE ALPHA SUBUNIT"/>
    <property type="match status" value="1"/>
</dbReference>
<dbReference type="Proteomes" id="UP000230750">
    <property type="component" value="Unassembled WGS sequence"/>
</dbReference>
<dbReference type="EC" id="2.5.1.59" evidence="3"/>
<evidence type="ECO:0000256" key="3">
    <source>
        <dbReference type="ARBA" id="ARBA00012700"/>
    </source>
</evidence>
<evidence type="ECO:0000256" key="5">
    <source>
        <dbReference type="ARBA" id="ARBA00022602"/>
    </source>
</evidence>
<evidence type="ECO:0000256" key="13">
    <source>
        <dbReference type="ARBA" id="ARBA00043219"/>
    </source>
</evidence>
<proteinExistence type="inferred from homology"/>
<keyword evidence="6" id="KW-0808">Transferase</keyword>
<protein>
    <recommendedName>
        <fullName evidence="9">Protein farnesyltransferase/geranylgeranyltransferase type-1 subunit alpha</fullName>
        <ecNumber evidence="4">2.5.1.58</ecNumber>
        <ecNumber evidence="3">2.5.1.59</ecNumber>
    </recommendedName>
    <alternativeName>
        <fullName evidence="12">CAAX farnesyltransferase subunit alpha</fullName>
    </alternativeName>
    <alternativeName>
        <fullName evidence="11">FTase-alpha</fullName>
    </alternativeName>
    <alternativeName>
        <fullName evidence="10">Ras proteins prenyltransferase subunit alpha</fullName>
    </alternativeName>
    <alternativeName>
        <fullName evidence="13">Type I protein geranyl-geranyltransferase subunit alpha</fullName>
    </alternativeName>
</protein>
<dbReference type="STRING" id="307972.A0A2G8LEH5"/>
<keyword evidence="5" id="KW-0637">Prenyltransferase</keyword>
<evidence type="ECO:0000256" key="8">
    <source>
        <dbReference type="ARBA" id="ARBA00022842"/>
    </source>
</evidence>
<evidence type="ECO:0000256" key="1">
    <source>
        <dbReference type="ARBA" id="ARBA00001946"/>
    </source>
</evidence>
<dbReference type="OrthoDB" id="272289at2759"/>
<dbReference type="PROSITE" id="PS51147">
    <property type="entry name" value="PFTA"/>
    <property type="match status" value="5"/>
</dbReference>
<dbReference type="EMBL" id="MRZV01000106">
    <property type="protein sequence ID" value="PIK58651.1"/>
    <property type="molecule type" value="Genomic_DNA"/>
</dbReference>
<dbReference type="SUPFAM" id="SSF48439">
    <property type="entry name" value="Protein prenylyltransferase"/>
    <property type="match status" value="1"/>
</dbReference>
<accession>A0A2G8LEH5</accession>
<evidence type="ECO:0000256" key="7">
    <source>
        <dbReference type="ARBA" id="ARBA00022737"/>
    </source>
</evidence>
<comment type="similarity">
    <text evidence="2">Belongs to the protein prenyltransferase subunit alpha family.</text>
</comment>
<keyword evidence="8" id="KW-0460">Magnesium</keyword>
<dbReference type="GO" id="GO:0004662">
    <property type="term" value="F:CAAX-protein geranylgeranyltransferase activity"/>
    <property type="evidence" value="ECO:0007669"/>
    <property type="project" value="UniProtKB-EC"/>
</dbReference>
<dbReference type="Pfam" id="PF01239">
    <property type="entry name" value="PPTA"/>
    <property type="match status" value="5"/>
</dbReference>
<evidence type="ECO:0000256" key="12">
    <source>
        <dbReference type="ARBA" id="ARBA00043086"/>
    </source>
</evidence>
<dbReference type="AlphaFoldDB" id="A0A2G8LEH5"/>
<dbReference type="GO" id="GO:0004660">
    <property type="term" value="F:protein farnesyltransferase activity"/>
    <property type="evidence" value="ECO:0007669"/>
    <property type="project" value="UniProtKB-EC"/>
</dbReference>
<comment type="cofactor">
    <cofactor evidence="1">
        <name>Mg(2+)</name>
        <dbReference type="ChEBI" id="CHEBI:18420"/>
    </cofactor>
</comment>
<organism evidence="14 15">
    <name type="scientific">Stichopus japonicus</name>
    <name type="common">Sea cucumber</name>
    <dbReference type="NCBI Taxonomy" id="307972"/>
    <lineage>
        <taxon>Eukaryota</taxon>
        <taxon>Metazoa</taxon>
        <taxon>Echinodermata</taxon>
        <taxon>Eleutherozoa</taxon>
        <taxon>Echinozoa</taxon>
        <taxon>Holothuroidea</taxon>
        <taxon>Aspidochirotacea</taxon>
        <taxon>Aspidochirotida</taxon>
        <taxon>Stichopodidae</taxon>
        <taxon>Apostichopus</taxon>
    </lineage>
</organism>
<dbReference type="GO" id="GO:0005953">
    <property type="term" value="C:CAAX-protein geranylgeranyltransferase complex"/>
    <property type="evidence" value="ECO:0007669"/>
    <property type="project" value="TreeGrafter"/>
</dbReference>
<dbReference type="PANTHER" id="PTHR11129:SF1">
    <property type="entry name" value="PROTEIN FARNESYLTRANSFERASE_GERANYLGERANYLTRANSFERASE TYPE-1 SUBUNIT ALPHA"/>
    <property type="match status" value="1"/>
</dbReference>
<gene>
    <name evidence="14" type="ORF">BSL78_04425</name>
</gene>
<evidence type="ECO:0000256" key="10">
    <source>
        <dbReference type="ARBA" id="ARBA00041392"/>
    </source>
</evidence>
<dbReference type="Gene3D" id="1.25.40.120">
    <property type="entry name" value="Protein prenylyltransferase"/>
    <property type="match status" value="1"/>
</dbReference>
<evidence type="ECO:0000256" key="9">
    <source>
        <dbReference type="ARBA" id="ARBA00040965"/>
    </source>
</evidence>
<evidence type="ECO:0000313" key="14">
    <source>
        <dbReference type="EMBL" id="PIK58651.1"/>
    </source>
</evidence>
<comment type="caution">
    <text evidence="14">The sequence shown here is derived from an EMBL/GenBank/DDBJ whole genome shotgun (WGS) entry which is preliminary data.</text>
</comment>
<evidence type="ECO:0000256" key="4">
    <source>
        <dbReference type="ARBA" id="ARBA00012702"/>
    </source>
</evidence>
<reference evidence="14 15" key="1">
    <citation type="journal article" date="2017" name="PLoS Biol.">
        <title>The sea cucumber genome provides insights into morphological evolution and visceral regeneration.</title>
        <authorList>
            <person name="Zhang X."/>
            <person name="Sun L."/>
            <person name="Yuan J."/>
            <person name="Sun Y."/>
            <person name="Gao Y."/>
            <person name="Zhang L."/>
            <person name="Li S."/>
            <person name="Dai H."/>
            <person name="Hamel J.F."/>
            <person name="Liu C."/>
            <person name="Yu Y."/>
            <person name="Liu S."/>
            <person name="Lin W."/>
            <person name="Guo K."/>
            <person name="Jin S."/>
            <person name="Xu P."/>
            <person name="Storey K.B."/>
            <person name="Huan P."/>
            <person name="Zhang T."/>
            <person name="Zhou Y."/>
            <person name="Zhang J."/>
            <person name="Lin C."/>
            <person name="Li X."/>
            <person name="Xing L."/>
            <person name="Huo D."/>
            <person name="Sun M."/>
            <person name="Wang L."/>
            <person name="Mercier A."/>
            <person name="Li F."/>
            <person name="Yang H."/>
            <person name="Xiang J."/>
        </authorList>
    </citation>
    <scope>NUCLEOTIDE SEQUENCE [LARGE SCALE GENOMIC DNA]</scope>
    <source>
        <strain evidence="14">Shaxun</strain>
        <tissue evidence="14">Muscle</tissue>
    </source>
</reference>
<name>A0A2G8LEH5_STIJA</name>
<evidence type="ECO:0000256" key="6">
    <source>
        <dbReference type="ARBA" id="ARBA00022679"/>
    </source>
</evidence>